<sequence length="64" mass="7164">MTGLILIFSLLLILSSNIEGKCNEEGEACSKTLGTRCCGELYCKLFKPLKGRCTNPKRRHSTTW</sequence>
<dbReference type="Proteomes" id="UP000008854">
    <property type="component" value="Unassembled WGS sequence"/>
</dbReference>
<keyword evidence="1" id="KW-1185">Reference proteome</keyword>
<evidence type="ECO:0000313" key="1">
    <source>
        <dbReference type="Proteomes" id="UP000008854"/>
    </source>
</evidence>
<dbReference type="InParanoid" id="A0A5K4F9I0"/>
<reference evidence="2" key="2">
    <citation type="submission" date="2019-11" db="UniProtKB">
        <authorList>
            <consortium name="WormBaseParasite"/>
        </authorList>
    </citation>
    <scope>IDENTIFICATION</scope>
    <source>
        <strain evidence="2">Puerto Rican</strain>
    </source>
</reference>
<dbReference type="WBParaSite" id="Smp_331560.1">
    <property type="protein sequence ID" value="Smp_331560.1"/>
    <property type="gene ID" value="Smp_331560"/>
</dbReference>
<dbReference type="AlphaFoldDB" id="A0A5K4F9I0"/>
<name>A0A5K4F9I0_SCHMA</name>
<reference evidence="1" key="1">
    <citation type="journal article" date="2012" name="PLoS Negl. Trop. Dis.">
        <title>A systematically improved high quality genome and transcriptome of the human blood fluke Schistosoma mansoni.</title>
        <authorList>
            <person name="Protasio A.V."/>
            <person name="Tsai I.J."/>
            <person name="Babbage A."/>
            <person name="Nichol S."/>
            <person name="Hunt M."/>
            <person name="Aslett M.A."/>
            <person name="De Silva N."/>
            <person name="Velarde G.S."/>
            <person name="Anderson T.J."/>
            <person name="Clark R.C."/>
            <person name="Davidson C."/>
            <person name="Dillon G.P."/>
            <person name="Holroyd N.E."/>
            <person name="LoVerde P.T."/>
            <person name="Lloyd C."/>
            <person name="McQuillan J."/>
            <person name="Oliveira G."/>
            <person name="Otto T.D."/>
            <person name="Parker-Manuel S.J."/>
            <person name="Quail M.A."/>
            <person name="Wilson R.A."/>
            <person name="Zerlotini A."/>
            <person name="Dunne D.W."/>
            <person name="Berriman M."/>
        </authorList>
    </citation>
    <scope>NUCLEOTIDE SEQUENCE [LARGE SCALE GENOMIC DNA]</scope>
    <source>
        <strain evidence="1">Puerto Rican</strain>
    </source>
</reference>
<protein>
    <submittedName>
        <fullName evidence="2">UPF0506 domain-containing protein</fullName>
    </submittedName>
</protein>
<proteinExistence type="predicted"/>
<organism evidence="1 2">
    <name type="scientific">Schistosoma mansoni</name>
    <name type="common">Blood fluke</name>
    <dbReference type="NCBI Taxonomy" id="6183"/>
    <lineage>
        <taxon>Eukaryota</taxon>
        <taxon>Metazoa</taxon>
        <taxon>Spiralia</taxon>
        <taxon>Lophotrochozoa</taxon>
        <taxon>Platyhelminthes</taxon>
        <taxon>Trematoda</taxon>
        <taxon>Digenea</taxon>
        <taxon>Strigeidida</taxon>
        <taxon>Schistosomatoidea</taxon>
        <taxon>Schistosomatidae</taxon>
        <taxon>Schistosoma</taxon>
    </lineage>
</organism>
<accession>A0A5K4F9I0</accession>
<evidence type="ECO:0000313" key="2">
    <source>
        <dbReference type="WBParaSite" id="Smp_331560.1"/>
    </source>
</evidence>